<reference evidence="2" key="1">
    <citation type="submission" date="2022-10" db="EMBL/GenBank/DDBJ databases">
        <title>Culturing micro-colonial fungi from biological soil crusts in the Mojave desert and describing Neophaeococcomyces mojavensis, and introducing the new genera and species Taxawa tesnikishii.</title>
        <authorList>
            <person name="Kurbessoian T."/>
            <person name="Stajich J.E."/>
        </authorList>
    </citation>
    <scope>NUCLEOTIDE SEQUENCE</scope>
    <source>
        <strain evidence="2">TK_35</strain>
    </source>
</reference>
<keyword evidence="3" id="KW-1185">Reference proteome</keyword>
<organism evidence="2 3">
    <name type="scientific">Knufia peltigerae</name>
    <dbReference type="NCBI Taxonomy" id="1002370"/>
    <lineage>
        <taxon>Eukaryota</taxon>
        <taxon>Fungi</taxon>
        <taxon>Dikarya</taxon>
        <taxon>Ascomycota</taxon>
        <taxon>Pezizomycotina</taxon>
        <taxon>Eurotiomycetes</taxon>
        <taxon>Chaetothyriomycetidae</taxon>
        <taxon>Chaetothyriales</taxon>
        <taxon>Trichomeriaceae</taxon>
        <taxon>Knufia</taxon>
    </lineage>
</organism>
<dbReference type="Pfam" id="PF04199">
    <property type="entry name" value="Cyclase"/>
    <property type="match status" value="1"/>
</dbReference>
<gene>
    <name evidence="2" type="ORF">H2204_000435</name>
</gene>
<dbReference type="GO" id="GO:0004061">
    <property type="term" value="F:arylformamidase activity"/>
    <property type="evidence" value="ECO:0007669"/>
    <property type="project" value="InterPro"/>
</dbReference>
<evidence type="ECO:0008006" key="4">
    <source>
        <dbReference type="Google" id="ProtNLM"/>
    </source>
</evidence>
<comment type="similarity">
    <text evidence="1">Belongs to the Cyclase 1 superfamily.</text>
</comment>
<dbReference type="AlphaFoldDB" id="A0AA39D314"/>
<dbReference type="GO" id="GO:0019441">
    <property type="term" value="P:L-tryptophan catabolic process to kynurenine"/>
    <property type="evidence" value="ECO:0007669"/>
    <property type="project" value="InterPro"/>
</dbReference>
<dbReference type="PANTHER" id="PTHR34861:SF11">
    <property type="entry name" value="CYCLASE"/>
    <property type="match status" value="1"/>
</dbReference>
<evidence type="ECO:0000256" key="1">
    <source>
        <dbReference type="ARBA" id="ARBA00007865"/>
    </source>
</evidence>
<accession>A0AA39D314</accession>
<proteinExistence type="inferred from homology"/>
<dbReference type="Proteomes" id="UP001172681">
    <property type="component" value="Unassembled WGS sequence"/>
</dbReference>
<evidence type="ECO:0000313" key="2">
    <source>
        <dbReference type="EMBL" id="KAJ9646743.1"/>
    </source>
</evidence>
<dbReference type="InterPro" id="IPR037175">
    <property type="entry name" value="KFase_sf"/>
</dbReference>
<dbReference type="SUPFAM" id="SSF102198">
    <property type="entry name" value="Putative cyclase"/>
    <property type="match status" value="1"/>
</dbReference>
<dbReference type="EMBL" id="JAPDRN010000002">
    <property type="protein sequence ID" value="KAJ9646743.1"/>
    <property type="molecule type" value="Genomic_DNA"/>
</dbReference>
<dbReference type="PANTHER" id="PTHR34861">
    <property type="match status" value="1"/>
</dbReference>
<name>A0AA39D314_9EURO</name>
<protein>
    <recommendedName>
        <fullName evidence="4">Cyclase</fullName>
    </recommendedName>
</protein>
<sequence length="318" mass="35671">MKWPEFNELPLDKNGPPGNAWGLFGEDDQLGRLNLITPDTVKAAAFEIQQGIRVSLDWPIDKPTFPAFKRPRFQHQLINLAPRAINDEILTFNTQCSTQWDGFRHYAYQDTAQFYNGNTQKEIDGSGALGIDAWSKAGGIVTRGILLDWYGWSQRNNKAKDPFVSGAIEFADLQQMIKELNIIIKPGDVMFLRTGFVASYNKFSSEEQEEFSKQSNGYLGFEANRASLKWLWDSRFTAVVSDSPSFERSPIAGPHNEPGVSVHQWGLAGWGMPIGEMFDLEELAEQCAKLNRYSFFMSSMPLKVPNGVASPPCAVAIF</sequence>
<dbReference type="InterPro" id="IPR007325">
    <property type="entry name" value="KFase/CYL"/>
</dbReference>
<dbReference type="Gene3D" id="3.50.30.50">
    <property type="entry name" value="Putative cyclase"/>
    <property type="match status" value="1"/>
</dbReference>
<comment type="caution">
    <text evidence="2">The sequence shown here is derived from an EMBL/GenBank/DDBJ whole genome shotgun (WGS) entry which is preliminary data.</text>
</comment>
<evidence type="ECO:0000313" key="3">
    <source>
        <dbReference type="Proteomes" id="UP001172681"/>
    </source>
</evidence>